<dbReference type="Proteomes" id="UP001166674">
    <property type="component" value="Unassembled WGS sequence"/>
</dbReference>
<dbReference type="GO" id="GO:0035556">
    <property type="term" value="P:intracellular signal transduction"/>
    <property type="evidence" value="ECO:0007669"/>
    <property type="project" value="TreeGrafter"/>
</dbReference>
<name>A0AA41SQ51_SCICA</name>
<evidence type="ECO:0000256" key="2">
    <source>
        <dbReference type="ARBA" id="ARBA00022527"/>
    </source>
</evidence>
<gene>
    <name evidence="11" type="ORF">SUZIE_100200</name>
</gene>
<dbReference type="GO" id="GO:0005524">
    <property type="term" value="F:ATP binding"/>
    <property type="evidence" value="ECO:0007669"/>
    <property type="project" value="UniProtKB-KW"/>
</dbReference>
<dbReference type="SUPFAM" id="SSF56112">
    <property type="entry name" value="Protein kinase-like (PK-like)"/>
    <property type="match status" value="1"/>
</dbReference>
<dbReference type="SMART" id="SM00220">
    <property type="entry name" value="S_TKc"/>
    <property type="match status" value="1"/>
</dbReference>
<dbReference type="Pfam" id="PF00069">
    <property type="entry name" value="Pkinase"/>
    <property type="match status" value="1"/>
</dbReference>
<evidence type="ECO:0000256" key="5">
    <source>
        <dbReference type="ARBA" id="ARBA00022777"/>
    </source>
</evidence>
<accession>A0AA41SQ51</accession>
<dbReference type="PROSITE" id="PS50011">
    <property type="entry name" value="PROTEIN_KINASE_DOM"/>
    <property type="match status" value="1"/>
</dbReference>
<dbReference type="EMBL" id="JAATJV010127578">
    <property type="protein sequence ID" value="MBZ3868890.1"/>
    <property type="molecule type" value="Genomic_DNA"/>
</dbReference>
<dbReference type="GO" id="GO:0005737">
    <property type="term" value="C:cytoplasm"/>
    <property type="evidence" value="ECO:0007669"/>
    <property type="project" value="TreeGrafter"/>
</dbReference>
<reference evidence="11" key="1">
    <citation type="submission" date="2020-03" db="EMBL/GenBank/DDBJ databases">
        <title>Studies in the Genomics of Life Span.</title>
        <authorList>
            <person name="Glass D."/>
        </authorList>
    </citation>
    <scope>NUCLEOTIDE SEQUENCE</scope>
    <source>
        <strain evidence="11">SUZIE</strain>
        <tissue evidence="11">Muscle</tissue>
    </source>
</reference>
<dbReference type="InterPro" id="IPR008271">
    <property type="entry name" value="Ser/Thr_kinase_AS"/>
</dbReference>
<sequence>MAGLDHPNVIHLFQVIETKDYIYLIMENAGAGDLWDLIPGTDGMLEEEARRLFRQIVWAVQYCHRNGIVHMDLKPDNVVVDASGKAKLIDFGLSTRFTAGKKLKRFWGTLLYVAPEIVRRKEFEGPPADIWSLGVLLFAMLTGKCPFLASSNRKVRKLIRQGTYDIPQHVSEGAKSLIRDILTMDPRQRPTIDQVLGHPWLTQGVEASPSPRGEALPKLPDPEILRAMLSLGFDHYDSWVSVASGKFNDAMATYRILQSHRTQGAACALQVRPEQRPGPADPCPKKSPTEPALPSPCERQQPREAQRSQRKAAGGASLPALPLCFLHEDTPPPSLASQRDPVPSRSSSRAPSAGQPPDGSGSWKRVKRTIAHCLRQLCCAPCFCGPPSRTRVVPLGMPSAD</sequence>
<feature type="region of interest" description="Disordered" evidence="9">
    <location>
        <begin position="273"/>
        <end position="313"/>
    </location>
</feature>
<dbReference type="PANTHER" id="PTHR24346:SF30">
    <property type="entry name" value="MATERNAL EMBRYONIC LEUCINE ZIPPER KINASE"/>
    <property type="match status" value="1"/>
</dbReference>
<feature type="region of interest" description="Disordered" evidence="9">
    <location>
        <begin position="329"/>
        <end position="363"/>
    </location>
</feature>
<evidence type="ECO:0000256" key="7">
    <source>
        <dbReference type="ARBA" id="ARBA00047899"/>
    </source>
</evidence>
<evidence type="ECO:0000256" key="9">
    <source>
        <dbReference type="SAM" id="MobiDB-lite"/>
    </source>
</evidence>
<comment type="catalytic activity">
    <reaction evidence="7">
        <text>L-threonyl-[protein] + ATP = O-phospho-L-threonyl-[protein] + ADP + H(+)</text>
        <dbReference type="Rhea" id="RHEA:46608"/>
        <dbReference type="Rhea" id="RHEA-COMP:11060"/>
        <dbReference type="Rhea" id="RHEA-COMP:11605"/>
        <dbReference type="ChEBI" id="CHEBI:15378"/>
        <dbReference type="ChEBI" id="CHEBI:30013"/>
        <dbReference type="ChEBI" id="CHEBI:30616"/>
        <dbReference type="ChEBI" id="CHEBI:61977"/>
        <dbReference type="ChEBI" id="CHEBI:456216"/>
        <dbReference type="EC" id="2.7.11.1"/>
    </reaction>
</comment>
<comment type="catalytic activity">
    <reaction evidence="8">
        <text>L-seryl-[protein] + ATP = O-phospho-L-seryl-[protein] + ADP + H(+)</text>
        <dbReference type="Rhea" id="RHEA:17989"/>
        <dbReference type="Rhea" id="RHEA-COMP:9863"/>
        <dbReference type="Rhea" id="RHEA-COMP:11604"/>
        <dbReference type="ChEBI" id="CHEBI:15378"/>
        <dbReference type="ChEBI" id="CHEBI:29999"/>
        <dbReference type="ChEBI" id="CHEBI:30616"/>
        <dbReference type="ChEBI" id="CHEBI:83421"/>
        <dbReference type="ChEBI" id="CHEBI:456216"/>
        <dbReference type="EC" id="2.7.11.1"/>
    </reaction>
</comment>
<feature type="domain" description="Protein kinase" evidence="10">
    <location>
        <begin position="1"/>
        <end position="201"/>
    </location>
</feature>
<organism evidence="11 12">
    <name type="scientific">Sciurus carolinensis</name>
    <name type="common">Eastern gray squirrel</name>
    <dbReference type="NCBI Taxonomy" id="30640"/>
    <lineage>
        <taxon>Eukaryota</taxon>
        <taxon>Metazoa</taxon>
        <taxon>Chordata</taxon>
        <taxon>Craniata</taxon>
        <taxon>Vertebrata</taxon>
        <taxon>Euteleostomi</taxon>
        <taxon>Mammalia</taxon>
        <taxon>Eutheria</taxon>
        <taxon>Euarchontoglires</taxon>
        <taxon>Glires</taxon>
        <taxon>Rodentia</taxon>
        <taxon>Sciuromorpha</taxon>
        <taxon>Sciuridae</taxon>
        <taxon>Sciurinae</taxon>
        <taxon>Sciurini</taxon>
        <taxon>Sciurus</taxon>
    </lineage>
</organism>
<keyword evidence="12" id="KW-1185">Reference proteome</keyword>
<evidence type="ECO:0000256" key="3">
    <source>
        <dbReference type="ARBA" id="ARBA00022679"/>
    </source>
</evidence>
<dbReference type="Gene3D" id="3.30.200.20">
    <property type="entry name" value="Phosphorylase Kinase, domain 1"/>
    <property type="match status" value="1"/>
</dbReference>
<proteinExistence type="predicted"/>
<dbReference type="AlphaFoldDB" id="A0AA41SQ51"/>
<evidence type="ECO:0000256" key="4">
    <source>
        <dbReference type="ARBA" id="ARBA00022741"/>
    </source>
</evidence>
<dbReference type="GO" id="GO:0004674">
    <property type="term" value="F:protein serine/threonine kinase activity"/>
    <property type="evidence" value="ECO:0007669"/>
    <property type="project" value="UniProtKB-KW"/>
</dbReference>
<dbReference type="InterPro" id="IPR011009">
    <property type="entry name" value="Kinase-like_dom_sf"/>
</dbReference>
<keyword evidence="5 11" id="KW-0418">Kinase</keyword>
<evidence type="ECO:0000256" key="6">
    <source>
        <dbReference type="ARBA" id="ARBA00022840"/>
    </source>
</evidence>
<evidence type="ECO:0000313" key="12">
    <source>
        <dbReference type="Proteomes" id="UP001166674"/>
    </source>
</evidence>
<evidence type="ECO:0000259" key="10">
    <source>
        <dbReference type="PROSITE" id="PS50011"/>
    </source>
</evidence>
<evidence type="ECO:0000256" key="8">
    <source>
        <dbReference type="ARBA" id="ARBA00048679"/>
    </source>
</evidence>
<keyword evidence="4" id="KW-0547">Nucleotide-binding</keyword>
<dbReference type="EC" id="2.7.11.1" evidence="1"/>
<evidence type="ECO:0000313" key="11">
    <source>
        <dbReference type="EMBL" id="MBZ3868890.1"/>
    </source>
</evidence>
<keyword evidence="2" id="KW-0723">Serine/threonine-protein kinase</keyword>
<protein>
    <recommendedName>
        <fullName evidence="1">non-specific serine/threonine protein kinase</fullName>
        <ecNumber evidence="1">2.7.11.1</ecNumber>
    </recommendedName>
</protein>
<dbReference type="Gene3D" id="1.10.8.10">
    <property type="entry name" value="DNA helicase RuvA subunit, C-terminal domain"/>
    <property type="match status" value="1"/>
</dbReference>
<comment type="caution">
    <text evidence="11">The sequence shown here is derived from an EMBL/GenBank/DDBJ whole genome shotgun (WGS) entry which is preliminary data.</text>
</comment>
<evidence type="ECO:0000256" key="1">
    <source>
        <dbReference type="ARBA" id="ARBA00012513"/>
    </source>
</evidence>
<dbReference type="Gene3D" id="1.10.510.10">
    <property type="entry name" value="Transferase(Phosphotransferase) domain 1"/>
    <property type="match status" value="1"/>
</dbReference>
<dbReference type="FunFam" id="1.10.510.10:FF:000571">
    <property type="entry name" value="Maternal embryonic leucine zipper kinase"/>
    <property type="match status" value="1"/>
</dbReference>
<dbReference type="PROSITE" id="PS00108">
    <property type="entry name" value="PROTEIN_KINASE_ST"/>
    <property type="match status" value="1"/>
</dbReference>
<dbReference type="InterPro" id="IPR000719">
    <property type="entry name" value="Prot_kinase_dom"/>
</dbReference>
<keyword evidence="6" id="KW-0067">ATP-binding</keyword>
<feature type="compositionally biased region" description="Low complexity" evidence="9">
    <location>
        <begin position="343"/>
        <end position="353"/>
    </location>
</feature>
<keyword evidence="3" id="KW-0808">Transferase</keyword>
<dbReference type="PANTHER" id="PTHR24346">
    <property type="entry name" value="MAP/MICROTUBULE AFFINITY-REGULATING KINASE"/>
    <property type="match status" value="1"/>
</dbReference>